<dbReference type="SUPFAM" id="SSF159941">
    <property type="entry name" value="MM3350-like"/>
    <property type="match status" value="1"/>
</dbReference>
<organism evidence="2 3">
    <name type="scientific">Diplocloster agilis</name>
    <dbReference type="NCBI Taxonomy" id="2850323"/>
    <lineage>
        <taxon>Bacteria</taxon>
        <taxon>Bacillati</taxon>
        <taxon>Bacillota</taxon>
        <taxon>Clostridia</taxon>
        <taxon>Lachnospirales</taxon>
        <taxon>Lachnospiraceae</taxon>
        <taxon>Diplocloster</taxon>
    </lineage>
</organism>
<gene>
    <name evidence="2" type="ORF">KTH89_18615</name>
</gene>
<keyword evidence="3" id="KW-1185">Reference proteome</keyword>
<dbReference type="InterPro" id="IPR024047">
    <property type="entry name" value="MM3350-like_sf"/>
</dbReference>
<dbReference type="Pfam" id="PF02810">
    <property type="entry name" value="SEC-C"/>
    <property type="match status" value="1"/>
</dbReference>
<dbReference type="AlphaFoldDB" id="A0A949NHN6"/>
<protein>
    <submittedName>
        <fullName evidence="2">SEC-C domain-containing protein</fullName>
    </submittedName>
</protein>
<dbReference type="Pfam" id="PF07929">
    <property type="entry name" value="PRiA4_ORF3"/>
    <property type="match status" value="1"/>
</dbReference>
<evidence type="ECO:0000313" key="2">
    <source>
        <dbReference type="EMBL" id="MBU9738558.1"/>
    </source>
</evidence>
<sequence length="628" mass="74453">MKGYQLKAVIKKTKPPMWKRFQIPAGITFAQLSIVLEEILEQDHTDRYEFEFFQGHVHLREWRGKEKATTKYDFDYKCSADTFIDLHFDKEKWFTFRAEDYELEYRVTIEKCLEDMEFDFPVIIKQTEHSQTQKWTELEEQNLNLKKLRTVKYGEPDYRSHSEIVKELEKKVTAGLQGSHEAVSREERNEKSAFTLLNEFAQQFSKMIENKEIDMEKINMLMGQNRESIQEEEPESRYPKVKEQLLYYEKKDLWKMAEELHLLRYKSLTKDDLAEKIKNEILRPSVMKNRMLILQDEDMDAFEEAIRSDCGYYPEEASMKRLEKFFNIGYLVIYRDDYVEVPDEVVKIYQRINTTDFQTLRRKVSWMYECLRITNYFYTVAPVRIVYRMYRKRQGYRVSFDEFLEIFKQVPEERNPCLICRDKIIDKVAFKNDLYLNIERSQEGKEFYIPDPEEVLDYAEHGYPSQDLHYQKLKTFLREKLGIKSGDTEDLMRLIWNVTTWGKSMSFLLDELKDYGAEIPDDVFEQFESIMMDVNNNTRMHIYRGHTPLEIVGSMAPHKDGQQPAVVPMCSMAAGMSKEDASNADDITVALMPNRMSGEAAGAHRKIYPNDPCPCGSGKKYKKCCGRK</sequence>
<dbReference type="SUPFAM" id="SSF103642">
    <property type="entry name" value="Sec-C motif"/>
    <property type="match status" value="1"/>
</dbReference>
<reference evidence="2" key="1">
    <citation type="submission" date="2021-06" db="EMBL/GenBank/DDBJ databases">
        <title>Description of novel taxa of the family Lachnospiraceae.</title>
        <authorList>
            <person name="Chaplin A.V."/>
            <person name="Sokolova S.R."/>
            <person name="Pikina A.P."/>
            <person name="Korzhanova M."/>
            <person name="Belova V."/>
            <person name="Korostin D."/>
            <person name="Efimov B.A."/>
        </authorList>
    </citation>
    <scope>NUCLEOTIDE SEQUENCE</scope>
    <source>
        <strain evidence="2">ASD5720</strain>
    </source>
</reference>
<name>A0A949NHN6_9FIRM</name>
<feature type="domain" description="Plasmid pRiA4b Orf3-like" evidence="1">
    <location>
        <begin position="3"/>
        <end position="124"/>
    </location>
</feature>
<comment type="caution">
    <text evidence="2">The sequence shown here is derived from an EMBL/GenBank/DDBJ whole genome shotgun (WGS) entry which is preliminary data.</text>
</comment>
<dbReference type="Gene3D" id="3.10.290.30">
    <property type="entry name" value="MM3350-like"/>
    <property type="match status" value="1"/>
</dbReference>
<dbReference type="Proteomes" id="UP000712157">
    <property type="component" value="Unassembled WGS sequence"/>
</dbReference>
<dbReference type="InterPro" id="IPR004027">
    <property type="entry name" value="SEC_C_motif"/>
</dbReference>
<dbReference type="RefSeq" id="WP_238722695.1">
    <property type="nucleotide sequence ID" value="NZ_JAHQCW010000037.1"/>
</dbReference>
<dbReference type="Gene3D" id="3.10.450.50">
    <property type="match status" value="1"/>
</dbReference>
<dbReference type="InterPro" id="IPR012912">
    <property type="entry name" value="Plasmid_pRiA4b_Orf3-like"/>
</dbReference>
<evidence type="ECO:0000313" key="3">
    <source>
        <dbReference type="Proteomes" id="UP000712157"/>
    </source>
</evidence>
<evidence type="ECO:0000259" key="1">
    <source>
        <dbReference type="Pfam" id="PF07929"/>
    </source>
</evidence>
<accession>A0A949NHN6</accession>
<proteinExistence type="predicted"/>
<dbReference type="EMBL" id="JAHQCW010000037">
    <property type="protein sequence ID" value="MBU9738558.1"/>
    <property type="molecule type" value="Genomic_DNA"/>
</dbReference>